<dbReference type="AlphaFoldDB" id="A0A364N528"/>
<dbReference type="InterPro" id="IPR022085">
    <property type="entry name" value="OpdG"/>
</dbReference>
<evidence type="ECO:0000313" key="1">
    <source>
        <dbReference type="EMBL" id="RAR12191.1"/>
    </source>
</evidence>
<dbReference type="InterPro" id="IPR053204">
    <property type="entry name" value="Oxopyrrolidines_Biosynth-assoc"/>
</dbReference>
<dbReference type="STRING" id="183478.A0A364N528"/>
<dbReference type="PANTHER" id="PTHR38797:SF4">
    <property type="entry name" value="NUCLEAR PORE COMPLEX PROTEIN NUP85"/>
    <property type="match status" value="1"/>
</dbReference>
<name>A0A364N528_STELY</name>
<sequence>MDPSMSASSAAHHLVAPAASAFAAGDSEAGEGALWDIWNQVVQYASQTPAHKLDRVIEVVAAVADLEEPATLEVWGNQTTWKELPLLGPVIRESWDDERHTEPFNLNAFAARLTAAGLVDLSVYAIWTLRSVLENSVPAQIYNKNGDQGCKAAAAWFIYAGKTMYAYSKEGKSYDGRAAQQGSDVVGEDWKGYSEARWRLWVERLEEVQKDVVDEDTKNLLQKAMMSIQDVGGNQS</sequence>
<dbReference type="PANTHER" id="PTHR38797">
    <property type="entry name" value="NUCLEAR PORE COMPLEX PROTEIN NUP85-RELATED"/>
    <property type="match status" value="1"/>
</dbReference>
<dbReference type="OrthoDB" id="3350591at2759"/>
<dbReference type="Pfam" id="PF12311">
    <property type="entry name" value="DUF3632"/>
    <property type="match status" value="1"/>
</dbReference>
<comment type="caution">
    <text evidence="1">The sequence shown here is derived from an EMBL/GenBank/DDBJ whole genome shotgun (WGS) entry which is preliminary data.</text>
</comment>
<dbReference type="EMBL" id="QGDH01000051">
    <property type="protein sequence ID" value="RAR12191.1"/>
    <property type="molecule type" value="Genomic_DNA"/>
</dbReference>
<keyword evidence="2" id="KW-1185">Reference proteome</keyword>
<reference evidence="2" key="1">
    <citation type="submission" date="2018-05" db="EMBL/GenBank/DDBJ databases">
        <title>Draft genome sequence of Stemphylium lycopersici strain CIDEFI 213.</title>
        <authorList>
            <person name="Medina R."/>
            <person name="Franco M.E.E."/>
            <person name="Lucentini C.G."/>
            <person name="Saparrat M.C.N."/>
            <person name="Balatti P.A."/>
        </authorList>
    </citation>
    <scope>NUCLEOTIDE SEQUENCE [LARGE SCALE GENOMIC DNA]</scope>
    <source>
        <strain evidence="2">CIDEFI 213</strain>
    </source>
</reference>
<proteinExistence type="predicted"/>
<dbReference type="Proteomes" id="UP000249619">
    <property type="component" value="Unassembled WGS sequence"/>
</dbReference>
<organism evidence="1 2">
    <name type="scientific">Stemphylium lycopersici</name>
    <name type="common">Tomato gray leaf spot disease fungus</name>
    <name type="synonym">Thyrospora lycopersici</name>
    <dbReference type="NCBI Taxonomy" id="183478"/>
    <lineage>
        <taxon>Eukaryota</taxon>
        <taxon>Fungi</taxon>
        <taxon>Dikarya</taxon>
        <taxon>Ascomycota</taxon>
        <taxon>Pezizomycotina</taxon>
        <taxon>Dothideomycetes</taxon>
        <taxon>Pleosporomycetidae</taxon>
        <taxon>Pleosporales</taxon>
        <taxon>Pleosporineae</taxon>
        <taxon>Pleosporaceae</taxon>
        <taxon>Stemphylium</taxon>
    </lineage>
</organism>
<protein>
    <submittedName>
        <fullName evidence="1">Uncharacterized protein</fullName>
    </submittedName>
</protein>
<gene>
    <name evidence="1" type="ORF">DDE83_004196</name>
</gene>
<evidence type="ECO:0000313" key="2">
    <source>
        <dbReference type="Proteomes" id="UP000249619"/>
    </source>
</evidence>
<accession>A0A364N528</accession>